<feature type="chain" id="PRO_5016308513" evidence="2">
    <location>
        <begin position="29"/>
        <end position="786"/>
    </location>
</feature>
<feature type="compositionally biased region" description="Polar residues" evidence="1">
    <location>
        <begin position="442"/>
        <end position="454"/>
    </location>
</feature>
<evidence type="ECO:0000313" key="3">
    <source>
        <dbReference type="EMBL" id="PWN96495.1"/>
    </source>
</evidence>
<feature type="compositionally biased region" description="Low complexity" evidence="1">
    <location>
        <begin position="649"/>
        <end position="658"/>
    </location>
</feature>
<feature type="region of interest" description="Disordered" evidence="1">
    <location>
        <begin position="573"/>
        <end position="633"/>
    </location>
</feature>
<feature type="compositionally biased region" description="Basic residues" evidence="1">
    <location>
        <begin position="195"/>
        <end position="206"/>
    </location>
</feature>
<organism evidence="3 4">
    <name type="scientific">Tilletiopsis washingtonensis</name>
    <dbReference type="NCBI Taxonomy" id="58919"/>
    <lineage>
        <taxon>Eukaryota</taxon>
        <taxon>Fungi</taxon>
        <taxon>Dikarya</taxon>
        <taxon>Basidiomycota</taxon>
        <taxon>Ustilaginomycotina</taxon>
        <taxon>Exobasidiomycetes</taxon>
        <taxon>Entylomatales</taxon>
        <taxon>Entylomatales incertae sedis</taxon>
        <taxon>Tilletiopsis</taxon>
    </lineage>
</organism>
<keyword evidence="2" id="KW-0732">Signal</keyword>
<proteinExistence type="predicted"/>
<accession>A0A316Z8D3</accession>
<name>A0A316Z8D3_9BASI</name>
<evidence type="ECO:0000313" key="4">
    <source>
        <dbReference type="Proteomes" id="UP000245946"/>
    </source>
</evidence>
<feature type="compositionally biased region" description="Basic residues" evidence="1">
    <location>
        <begin position="107"/>
        <end position="116"/>
    </location>
</feature>
<gene>
    <name evidence="3" type="ORF">FA09DRAFT_340293</name>
</gene>
<dbReference type="OrthoDB" id="3366899at2759"/>
<feature type="signal peptide" evidence="2">
    <location>
        <begin position="1"/>
        <end position="28"/>
    </location>
</feature>
<dbReference type="STRING" id="58919.A0A316Z8D3"/>
<dbReference type="RefSeq" id="XP_025596774.1">
    <property type="nucleotide sequence ID" value="XM_025744310.1"/>
</dbReference>
<reference evidence="3 4" key="1">
    <citation type="journal article" date="2018" name="Mol. Biol. Evol.">
        <title>Broad Genomic Sampling Reveals a Smut Pathogenic Ancestry of the Fungal Clade Ustilaginomycotina.</title>
        <authorList>
            <person name="Kijpornyongpan T."/>
            <person name="Mondo S.J."/>
            <person name="Barry K."/>
            <person name="Sandor L."/>
            <person name="Lee J."/>
            <person name="Lipzen A."/>
            <person name="Pangilinan J."/>
            <person name="LaButti K."/>
            <person name="Hainaut M."/>
            <person name="Henrissat B."/>
            <person name="Grigoriev I.V."/>
            <person name="Spatafora J.W."/>
            <person name="Aime M.C."/>
        </authorList>
    </citation>
    <scope>NUCLEOTIDE SEQUENCE [LARGE SCALE GENOMIC DNA]</scope>
    <source>
        <strain evidence="3 4">MCA 4186</strain>
    </source>
</reference>
<protein>
    <submittedName>
        <fullName evidence="3">Uncharacterized protein</fullName>
    </submittedName>
</protein>
<dbReference type="GeneID" id="37271854"/>
<evidence type="ECO:0000256" key="2">
    <source>
        <dbReference type="SAM" id="SignalP"/>
    </source>
</evidence>
<feature type="region of interest" description="Disordered" evidence="1">
    <location>
        <begin position="190"/>
        <end position="240"/>
    </location>
</feature>
<feature type="region of interest" description="Disordered" evidence="1">
    <location>
        <begin position="58"/>
        <end position="126"/>
    </location>
</feature>
<feature type="compositionally biased region" description="Basic and acidic residues" evidence="1">
    <location>
        <begin position="90"/>
        <end position="106"/>
    </location>
</feature>
<feature type="region of interest" description="Disordered" evidence="1">
    <location>
        <begin position="766"/>
        <end position="786"/>
    </location>
</feature>
<keyword evidence="4" id="KW-1185">Reference proteome</keyword>
<dbReference type="AlphaFoldDB" id="A0A316Z8D3"/>
<evidence type="ECO:0000256" key="1">
    <source>
        <dbReference type="SAM" id="MobiDB-lite"/>
    </source>
</evidence>
<dbReference type="EMBL" id="KZ819299">
    <property type="protein sequence ID" value="PWN96495.1"/>
    <property type="molecule type" value="Genomic_DNA"/>
</dbReference>
<feature type="compositionally biased region" description="Low complexity" evidence="1">
    <location>
        <begin position="669"/>
        <end position="697"/>
    </location>
</feature>
<feature type="compositionally biased region" description="Basic and acidic residues" evidence="1">
    <location>
        <begin position="207"/>
        <end position="232"/>
    </location>
</feature>
<sequence>MVAINQLSTFAASVVLLSLAAPQAGVEAAPALRAREPSASALAGAGRRMERMMLRSTSPPALPKNVQFAPQARRGRPATKRASAGSKRSNVHEHIHEHIHEHDHDHKHGHRHHGKHSKDEKSHHSKHWAIHHGLAKREGDEAKRDYITLGGDFVGYRPQAAHHTADDGLLQVLVGRSGEVELDARRHSGHSDHWWKHHKGDRKGHGHDHDHEHVHIHEHIHSRDPRHSDRHGDRHRHEHDHDHEHVHEHIHSHEHRRSAGISRENDGVAARAPSKSRPFRYHPRDVLAQQQERGLIGDVVKPLLAPLNAIPGFVTISDLLFGDAGLVKKLGGLVLHAEPAGGARTLAAQSTASAYNYSLMASKGERTQVWLMATDANSTTVKSDATNATFAPSPTFNNDTTTVRVALPIVNDKGEPVLYCATFAKLPPSTLDLTPCAEDASESQPEAANAPTSQRFTYTASSGVLAPIYAAVPPTAASDAASSSSSPASSAAVSSSSSVDSAAASSSSSAAPASTATPVSYFRILAVNGSASALPAAAAATALPASNGTATDGKVSLRFVPAGAAAAAEFNTQATQDTQDASDDVPAAAGDAATSSTDEIGSGSDDFPASTASALPAAGNDDDSQMDASDSDVAATTGSVIDGANRVAAAPDAEAADPSMDEDLPAPPAGTDSADAVTSAAAEATSSPAASTPVGAADPSALDAPTDESDLDESPAAAPTAAAAGLVGAVTGAAGAVTDAASDVAADATAAAAPASANARLTLAENNAEAEASQQQPGCSCAPSRR</sequence>
<feature type="region of interest" description="Disordered" evidence="1">
    <location>
        <begin position="649"/>
        <end position="721"/>
    </location>
</feature>
<dbReference type="Proteomes" id="UP000245946">
    <property type="component" value="Unassembled WGS sequence"/>
</dbReference>
<feature type="region of interest" description="Disordered" evidence="1">
    <location>
        <begin position="435"/>
        <end position="454"/>
    </location>
</feature>
<feature type="compositionally biased region" description="Low complexity" evidence="1">
    <location>
        <begin position="573"/>
        <end position="598"/>
    </location>
</feature>